<evidence type="ECO:0000313" key="5">
    <source>
        <dbReference type="EMBL" id="RWR17153.1"/>
    </source>
</evidence>
<dbReference type="GO" id="GO:0030246">
    <property type="term" value="F:carbohydrate binding"/>
    <property type="evidence" value="ECO:0007669"/>
    <property type="project" value="UniProtKB-ARBA"/>
</dbReference>
<comment type="subcellular location">
    <subcellularLocation>
        <location evidence="1">Cell envelope</location>
    </subcellularLocation>
</comment>
<organism evidence="5 6">
    <name type="scientific">Paenirhodobacter populi</name>
    <dbReference type="NCBI Taxonomy" id="2306993"/>
    <lineage>
        <taxon>Bacteria</taxon>
        <taxon>Pseudomonadati</taxon>
        <taxon>Pseudomonadota</taxon>
        <taxon>Alphaproteobacteria</taxon>
        <taxon>Rhodobacterales</taxon>
        <taxon>Rhodobacter group</taxon>
        <taxon>Paenirhodobacter</taxon>
    </lineage>
</organism>
<dbReference type="PANTHER" id="PTHR46847:SF1">
    <property type="entry name" value="D-ALLOSE-BINDING PERIPLASMIC PROTEIN-RELATED"/>
    <property type="match status" value="1"/>
</dbReference>
<evidence type="ECO:0000313" key="6">
    <source>
        <dbReference type="Proteomes" id="UP000284476"/>
    </source>
</evidence>
<comment type="caution">
    <text evidence="5">The sequence shown here is derived from an EMBL/GenBank/DDBJ whole genome shotgun (WGS) entry which is preliminary data.</text>
</comment>
<dbReference type="Proteomes" id="UP000284476">
    <property type="component" value="Unassembled WGS sequence"/>
</dbReference>
<accession>A0A443J9I4</accession>
<keyword evidence="3" id="KW-0732">Signal</keyword>
<dbReference type="CDD" id="cd01536">
    <property type="entry name" value="PBP1_ABC_sugar_binding-like"/>
    <property type="match status" value="1"/>
</dbReference>
<gene>
    <name evidence="5" type="ORF">D2T30_19705</name>
</gene>
<dbReference type="InterPro" id="IPR028082">
    <property type="entry name" value="Peripla_BP_I"/>
</dbReference>
<dbReference type="InterPro" id="IPR006311">
    <property type="entry name" value="TAT_signal"/>
</dbReference>
<comment type="similarity">
    <text evidence="2">Belongs to the bacterial solute-binding protein 2 family.</text>
</comment>
<evidence type="ECO:0000256" key="3">
    <source>
        <dbReference type="ARBA" id="ARBA00022729"/>
    </source>
</evidence>
<dbReference type="EMBL" id="SAUZ01000031">
    <property type="protein sequence ID" value="RWR17153.1"/>
    <property type="molecule type" value="Genomic_DNA"/>
</dbReference>
<dbReference type="RefSeq" id="WP_128186095.1">
    <property type="nucleotide sequence ID" value="NZ_JBHRSO010000004.1"/>
</dbReference>
<dbReference type="AlphaFoldDB" id="A0A443J9I4"/>
<dbReference type="PANTHER" id="PTHR46847">
    <property type="entry name" value="D-ALLOSE-BINDING PERIPLASMIC PROTEIN-RELATED"/>
    <property type="match status" value="1"/>
</dbReference>
<name>A0A443J9I4_9RHOB</name>
<dbReference type="SUPFAM" id="SSF53822">
    <property type="entry name" value="Periplasmic binding protein-like I"/>
    <property type="match status" value="1"/>
</dbReference>
<proteinExistence type="inferred from homology"/>
<dbReference type="PROSITE" id="PS51318">
    <property type="entry name" value="TAT"/>
    <property type="match status" value="1"/>
</dbReference>
<reference evidence="5 6" key="1">
    <citation type="submission" date="2019-01" db="EMBL/GenBank/DDBJ databases">
        <title>Sinorhodobacter populi sp. nov. isolated from the symptomatic bark tissue of Populus euramericana canker.</title>
        <authorList>
            <person name="Xu G."/>
        </authorList>
    </citation>
    <scope>NUCLEOTIDE SEQUENCE [LARGE SCALE GENOMIC DNA]</scope>
    <source>
        <strain evidence="5 6">SK2B-1</strain>
    </source>
</reference>
<protein>
    <submittedName>
        <fullName evidence="5">ABC transporter substrate-binding protein</fullName>
    </submittedName>
</protein>
<dbReference type="Pfam" id="PF13407">
    <property type="entry name" value="Peripla_BP_4"/>
    <property type="match status" value="1"/>
</dbReference>
<dbReference type="Gene3D" id="3.40.50.2300">
    <property type="match status" value="2"/>
</dbReference>
<dbReference type="GO" id="GO:0030313">
    <property type="term" value="C:cell envelope"/>
    <property type="evidence" value="ECO:0007669"/>
    <property type="project" value="UniProtKB-SubCell"/>
</dbReference>
<evidence type="ECO:0000256" key="2">
    <source>
        <dbReference type="ARBA" id="ARBA00007639"/>
    </source>
</evidence>
<sequence>MTTFIKDFIAQETLNRRRLLLAGAAGLGAMTVPGAFRYDRALAAPGDPSLAWSYRDRVDTYWNSIVYSGETFVQSLGKPKSDLVNLVNGGSSEKSLSDIKSFLAKSNGNCAIACDPNDSPNARPVVEAVRAANAYISTMWNKTDDLHPWDFGDNYVCHMTWSSVKPAEDAARILCKAMGGKGGIVHVGGIAANQPAIERLQGLKNALQDFPDIELLDAQPADWDTTKAAALMSAFLTRYGDQITGVHCGSDQMAYGVIEALRAEGIEGMPIVCCDGSPEAVNAVLDGRLLVTGFGNPYWSGGILLSLAYHAAIGTFKPSEEPNEHREFYGPAILITQDDAAEFKANFVDSIPTYDWNDFWNLSTGQIRYG</sequence>
<evidence type="ECO:0000256" key="1">
    <source>
        <dbReference type="ARBA" id="ARBA00004196"/>
    </source>
</evidence>
<feature type="domain" description="Periplasmic binding protein" evidence="4">
    <location>
        <begin position="88"/>
        <end position="314"/>
    </location>
</feature>
<evidence type="ECO:0000259" key="4">
    <source>
        <dbReference type="Pfam" id="PF13407"/>
    </source>
</evidence>
<dbReference type="InterPro" id="IPR025997">
    <property type="entry name" value="SBP_2_dom"/>
</dbReference>